<dbReference type="PANTHER" id="PTHR33593:SF20">
    <property type="match status" value="1"/>
</dbReference>
<protein>
    <submittedName>
        <fullName evidence="1">Uncharacterized protein</fullName>
    </submittedName>
</protein>
<proteinExistence type="predicted"/>
<dbReference type="InterPro" id="IPR009902">
    <property type="entry name" value="DUF1442"/>
</dbReference>
<accession>A0AAE1T259</accession>
<evidence type="ECO:0000313" key="2">
    <source>
        <dbReference type="Proteomes" id="UP001291623"/>
    </source>
</evidence>
<evidence type="ECO:0000313" key="1">
    <source>
        <dbReference type="EMBL" id="KAK4379397.1"/>
    </source>
</evidence>
<keyword evidence="2" id="KW-1185">Reference proteome</keyword>
<comment type="caution">
    <text evidence="1">The sequence shown here is derived from an EMBL/GenBank/DDBJ whole genome shotgun (WGS) entry which is preliminary data.</text>
</comment>
<name>A0AAE1T259_9SOLA</name>
<sequence length="222" mass="24417">MTLVWSPETASKAYLDTIQTCGLSSKTSAAEFLSAMAAGYNAQLIVEAWKKHENGDINITTSTGLAIAVKHTHGKHVCIVTDEASRVEYVSAMQKLSADVSLPEVVVGEVEEVMRKKLNRVDFLVVYGSKKNFTRTLSSVKLSQHGSILVCKRINGTRLSWKGVLDAKVSVMRAVILPVGNGLEIAYIASNNCDGNLKSRKNPKCWIRHVDQDSGEEHVFRR</sequence>
<dbReference type="PANTHER" id="PTHR33593">
    <property type="entry name" value="DUF1442 FAMILY PROTEIN"/>
    <property type="match status" value="1"/>
</dbReference>
<dbReference type="AlphaFoldDB" id="A0AAE1T259"/>
<reference evidence="1" key="1">
    <citation type="submission" date="2023-12" db="EMBL/GenBank/DDBJ databases">
        <title>Genome assembly of Anisodus tanguticus.</title>
        <authorList>
            <person name="Wang Y.-J."/>
        </authorList>
    </citation>
    <scope>NUCLEOTIDE SEQUENCE</scope>
    <source>
        <strain evidence="1">KB-2021</strain>
        <tissue evidence="1">Leaf</tissue>
    </source>
</reference>
<dbReference type="Pfam" id="PF07279">
    <property type="entry name" value="DUF1442"/>
    <property type="match status" value="1"/>
</dbReference>
<dbReference type="EMBL" id="JAVYJV010000001">
    <property type="protein sequence ID" value="KAK4379397.1"/>
    <property type="molecule type" value="Genomic_DNA"/>
</dbReference>
<organism evidence="1 2">
    <name type="scientific">Anisodus tanguticus</name>
    <dbReference type="NCBI Taxonomy" id="243964"/>
    <lineage>
        <taxon>Eukaryota</taxon>
        <taxon>Viridiplantae</taxon>
        <taxon>Streptophyta</taxon>
        <taxon>Embryophyta</taxon>
        <taxon>Tracheophyta</taxon>
        <taxon>Spermatophyta</taxon>
        <taxon>Magnoliopsida</taxon>
        <taxon>eudicotyledons</taxon>
        <taxon>Gunneridae</taxon>
        <taxon>Pentapetalae</taxon>
        <taxon>asterids</taxon>
        <taxon>lamiids</taxon>
        <taxon>Solanales</taxon>
        <taxon>Solanaceae</taxon>
        <taxon>Solanoideae</taxon>
        <taxon>Hyoscyameae</taxon>
        <taxon>Anisodus</taxon>
    </lineage>
</organism>
<dbReference type="Proteomes" id="UP001291623">
    <property type="component" value="Unassembled WGS sequence"/>
</dbReference>
<gene>
    <name evidence="1" type="ORF">RND71_001259</name>
</gene>